<proteinExistence type="predicted"/>
<dbReference type="GO" id="GO:0006313">
    <property type="term" value="P:DNA transposition"/>
    <property type="evidence" value="ECO:0007669"/>
    <property type="project" value="InterPro"/>
</dbReference>
<dbReference type="InterPro" id="IPR036515">
    <property type="entry name" value="Transposase_17_sf"/>
</dbReference>
<organism evidence="3">
    <name type="scientific">uncultured Chthoniobacterales bacterium</name>
    <dbReference type="NCBI Taxonomy" id="1836801"/>
    <lineage>
        <taxon>Bacteria</taxon>
        <taxon>Pseudomonadati</taxon>
        <taxon>Verrucomicrobiota</taxon>
        <taxon>Spartobacteria</taxon>
        <taxon>Chthoniobacterales</taxon>
        <taxon>environmental samples</taxon>
    </lineage>
</organism>
<dbReference type="SUPFAM" id="SSF143422">
    <property type="entry name" value="Transposase IS200-like"/>
    <property type="match status" value="1"/>
</dbReference>
<dbReference type="EMBL" id="CADCTA010000068">
    <property type="protein sequence ID" value="CAA9243111.1"/>
    <property type="molecule type" value="Genomic_DNA"/>
</dbReference>
<evidence type="ECO:0000313" key="3">
    <source>
        <dbReference type="EMBL" id="CAA9243111.1"/>
    </source>
</evidence>
<gene>
    <name evidence="3" type="ORF">AVDCRST_MAG42-2128</name>
</gene>
<evidence type="ECO:0000256" key="1">
    <source>
        <dbReference type="SAM" id="MobiDB-lite"/>
    </source>
</evidence>
<protein>
    <recommendedName>
        <fullName evidence="2">Transposase IS200-like domain-containing protein</fullName>
    </recommendedName>
</protein>
<dbReference type="NCBIfam" id="NF047646">
    <property type="entry name" value="REP_Tyr_transpos"/>
    <property type="match status" value="1"/>
</dbReference>
<evidence type="ECO:0000259" key="2">
    <source>
        <dbReference type="SMART" id="SM01321"/>
    </source>
</evidence>
<accession>A0A6J4I5D3</accession>
<dbReference type="SMART" id="SM01321">
    <property type="entry name" value="Y1_Tnp"/>
    <property type="match status" value="1"/>
</dbReference>
<dbReference type="GO" id="GO:0004803">
    <property type="term" value="F:transposase activity"/>
    <property type="evidence" value="ECO:0007669"/>
    <property type="project" value="InterPro"/>
</dbReference>
<reference evidence="3" key="1">
    <citation type="submission" date="2020-02" db="EMBL/GenBank/DDBJ databases">
        <authorList>
            <person name="Meier V. D."/>
        </authorList>
    </citation>
    <scope>NUCLEOTIDE SEQUENCE</scope>
    <source>
        <strain evidence="3">AVDCRST_MAG42</strain>
    </source>
</reference>
<dbReference type="InterPro" id="IPR002686">
    <property type="entry name" value="Transposase_17"/>
</dbReference>
<dbReference type="Pfam" id="PF01797">
    <property type="entry name" value="Y1_Tnp"/>
    <property type="match status" value="1"/>
</dbReference>
<feature type="compositionally biased region" description="Basic and acidic residues" evidence="1">
    <location>
        <begin position="1"/>
        <end position="11"/>
    </location>
</feature>
<dbReference type="PANTHER" id="PTHR36966:SF1">
    <property type="entry name" value="REP-ASSOCIATED TYROSINE TRANSPOSASE"/>
    <property type="match status" value="1"/>
</dbReference>
<sequence>MDERPVREQRVSDAAARRPYRASVPVPPRRVLPHDTPTWVDPAKEIYFVTICCRKRGVNQLATAAIAESLIATIKHRNDRGDWFAHLALLMPDHIHLLVSFPRDRRMQTTISKWKEWTAKSLGIDWQRDFFEHRLRRDESYREKADYILMNPVRAGLVASAEDWPFKFIG</sequence>
<feature type="domain" description="Transposase IS200-like" evidence="2">
    <location>
        <begin position="42"/>
        <end position="151"/>
    </location>
</feature>
<feature type="region of interest" description="Disordered" evidence="1">
    <location>
        <begin position="1"/>
        <end position="21"/>
    </location>
</feature>
<dbReference type="AlphaFoldDB" id="A0A6J4I5D3"/>
<dbReference type="Gene3D" id="3.30.70.1290">
    <property type="entry name" value="Transposase IS200-like"/>
    <property type="match status" value="1"/>
</dbReference>
<dbReference type="InterPro" id="IPR052715">
    <property type="entry name" value="RAYT_transposase"/>
</dbReference>
<dbReference type="GO" id="GO:0043565">
    <property type="term" value="F:sequence-specific DNA binding"/>
    <property type="evidence" value="ECO:0007669"/>
    <property type="project" value="TreeGrafter"/>
</dbReference>
<dbReference type="PANTHER" id="PTHR36966">
    <property type="entry name" value="REP-ASSOCIATED TYROSINE TRANSPOSASE"/>
    <property type="match status" value="1"/>
</dbReference>
<name>A0A6J4I5D3_9BACT</name>